<evidence type="ECO:0000313" key="4">
    <source>
        <dbReference type="EMBL" id="MBE3638842.1"/>
    </source>
</evidence>
<dbReference type="CDD" id="cd16405">
    <property type="entry name" value="RepB_like_N"/>
    <property type="match status" value="1"/>
</dbReference>
<dbReference type="EMBL" id="JACVXA010000033">
    <property type="protein sequence ID" value="MBE3638842.1"/>
    <property type="molecule type" value="Genomic_DNA"/>
</dbReference>
<gene>
    <name evidence="4" type="primary">repB</name>
    <name evidence="4" type="ORF">ICN82_11580</name>
</gene>
<dbReference type="PANTHER" id="PTHR33375">
    <property type="entry name" value="CHROMOSOME-PARTITIONING PROTEIN PARB-RELATED"/>
    <property type="match status" value="1"/>
</dbReference>
<dbReference type="InterPro" id="IPR011111">
    <property type="entry name" value="Plasmid_RepB"/>
</dbReference>
<reference evidence="4" key="1">
    <citation type="submission" date="2020-09" db="EMBL/GenBank/DDBJ databases">
        <title>A novel bacterium of genus Mangrovicoccus, isolated from South China Sea.</title>
        <authorList>
            <person name="Huang H."/>
            <person name="Mo K."/>
            <person name="Hu Y."/>
        </authorList>
    </citation>
    <scope>NUCLEOTIDE SEQUENCE</scope>
    <source>
        <strain evidence="4">HB182678</strain>
    </source>
</reference>
<dbReference type="InterPro" id="IPR036086">
    <property type="entry name" value="ParB/Sulfiredoxin_sf"/>
</dbReference>
<keyword evidence="5" id="KW-1185">Reference proteome</keyword>
<dbReference type="Proteomes" id="UP000609121">
    <property type="component" value="Unassembled WGS sequence"/>
</dbReference>
<evidence type="ECO:0000256" key="1">
    <source>
        <dbReference type="ARBA" id="ARBA00006295"/>
    </source>
</evidence>
<dbReference type="Pfam" id="PF07506">
    <property type="entry name" value="RepB"/>
    <property type="match status" value="1"/>
</dbReference>
<organism evidence="4 5">
    <name type="scientific">Mangrovicoccus algicola</name>
    <dbReference type="NCBI Taxonomy" id="2771008"/>
    <lineage>
        <taxon>Bacteria</taxon>
        <taxon>Pseudomonadati</taxon>
        <taxon>Pseudomonadota</taxon>
        <taxon>Alphaproteobacteria</taxon>
        <taxon>Rhodobacterales</taxon>
        <taxon>Paracoccaceae</taxon>
        <taxon>Mangrovicoccus</taxon>
    </lineage>
</organism>
<comment type="similarity">
    <text evidence="1">Belongs to the ParB family.</text>
</comment>
<dbReference type="Pfam" id="PF02195">
    <property type="entry name" value="ParB_N"/>
    <property type="match status" value="1"/>
</dbReference>
<evidence type="ECO:0000313" key="5">
    <source>
        <dbReference type="Proteomes" id="UP000609121"/>
    </source>
</evidence>
<evidence type="ECO:0000259" key="3">
    <source>
        <dbReference type="SMART" id="SM00470"/>
    </source>
</evidence>
<feature type="region of interest" description="Disordered" evidence="2">
    <location>
        <begin position="1"/>
        <end position="36"/>
    </location>
</feature>
<comment type="caution">
    <text evidence="4">The sequence shown here is derived from an EMBL/GenBank/DDBJ whole genome shotgun (WGS) entry which is preliminary data.</text>
</comment>
<dbReference type="NCBIfam" id="TIGR00180">
    <property type="entry name" value="parB_part"/>
    <property type="match status" value="1"/>
</dbReference>
<dbReference type="RefSeq" id="WP_193182879.1">
    <property type="nucleotide sequence ID" value="NZ_JACVXA010000033.1"/>
</dbReference>
<dbReference type="GO" id="GO:0003677">
    <property type="term" value="F:DNA binding"/>
    <property type="evidence" value="ECO:0007669"/>
    <property type="project" value="InterPro"/>
</dbReference>
<accession>A0A8J6YWD5</accession>
<dbReference type="NCBIfam" id="TIGR03454">
    <property type="entry name" value="partition_RepB"/>
    <property type="match status" value="1"/>
</dbReference>
<dbReference type="Gene3D" id="3.90.1530.30">
    <property type="match status" value="1"/>
</dbReference>
<dbReference type="AlphaFoldDB" id="A0A8J6YWD5"/>
<dbReference type="SUPFAM" id="SSF110849">
    <property type="entry name" value="ParB/Sulfiredoxin"/>
    <property type="match status" value="1"/>
</dbReference>
<dbReference type="GO" id="GO:0005694">
    <property type="term" value="C:chromosome"/>
    <property type="evidence" value="ECO:0007669"/>
    <property type="project" value="TreeGrafter"/>
</dbReference>
<protein>
    <submittedName>
        <fullName evidence="4">Plasmid partitioning protein RepB</fullName>
    </submittedName>
</protein>
<dbReference type="InterPro" id="IPR017819">
    <property type="entry name" value="Plasmid_partition_RepB"/>
</dbReference>
<evidence type="ECO:0000256" key="2">
    <source>
        <dbReference type="SAM" id="MobiDB-lite"/>
    </source>
</evidence>
<name>A0A8J6YWD5_9RHOB</name>
<sequence length="326" mass="35620">MARRNMFQPPRPPAEPGTPAQPAAPSGRSGFPATGAMTAMKTTLRDLSSNAVREIDPAVIEEDGPRDRLAFSDREVADLADSIREHGQQVPIMVRPVAERPGHYRIVYGRRRLRAIRLLGIPAKAMIRTLSDEQAILAQGQENSQRLDPSFIEKALFVGELAAAGYSNPVIMDALAIDKAMLSRMTKVCDHVPAGLAQRIGPAHGIGRRRWEDLAEALRDSGADPDAIASQALDHRPEAGSDDRFLAVFSALRPAAAAPAPSARAASRISDRDGRPLAEIRSTARSVGLKLATAEQPEFSRWFAENAEEILRRLHDEWQEDRDPQA</sequence>
<dbReference type="InterPro" id="IPR050336">
    <property type="entry name" value="Chromosome_partition/occlusion"/>
</dbReference>
<dbReference type="InterPro" id="IPR004437">
    <property type="entry name" value="ParB/RepB/Spo0J"/>
</dbReference>
<dbReference type="InterPro" id="IPR003115">
    <property type="entry name" value="ParB_N"/>
</dbReference>
<proteinExistence type="inferred from homology"/>
<dbReference type="SMART" id="SM00470">
    <property type="entry name" value="ParB"/>
    <property type="match status" value="1"/>
</dbReference>
<dbReference type="InterPro" id="IPR037972">
    <property type="entry name" value="RepB_N"/>
</dbReference>
<dbReference type="PANTHER" id="PTHR33375:SF1">
    <property type="entry name" value="CHROMOSOME-PARTITIONING PROTEIN PARB-RELATED"/>
    <property type="match status" value="1"/>
</dbReference>
<dbReference type="GO" id="GO:0007059">
    <property type="term" value="P:chromosome segregation"/>
    <property type="evidence" value="ECO:0007669"/>
    <property type="project" value="TreeGrafter"/>
</dbReference>
<feature type="domain" description="ParB-like N-terminal" evidence="3">
    <location>
        <begin position="53"/>
        <end position="144"/>
    </location>
</feature>